<comment type="function">
    <text evidence="8">Claudins function as major constituents of the tight junction complexes that regulate the permeability of epithelia.</text>
</comment>
<keyword evidence="7 8" id="KW-0472">Membrane</keyword>
<keyword evidence="2 8" id="KW-0796">Tight junction</keyword>
<dbReference type="InterPro" id="IPR006187">
    <property type="entry name" value="Claudin"/>
</dbReference>
<dbReference type="RefSeq" id="XP_026070461.1">
    <property type="nucleotide sequence ID" value="XM_026214676.1"/>
</dbReference>
<comment type="caution">
    <text evidence="8">Lacks conserved residue(s) required for the propagation of feature annotation.</text>
</comment>
<dbReference type="GO" id="GO:0005198">
    <property type="term" value="F:structural molecule activity"/>
    <property type="evidence" value="ECO:0007669"/>
    <property type="project" value="InterPro"/>
</dbReference>
<evidence type="ECO:0000313" key="10">
    <source>
        <dbReference type="RefSeq" id="XP_026070461.1"/>
    </source>
</evidence>
<evidence type="ECO:0000313" key="9">
    <source>
        <dbReference type="Proteomes" id="UP000515129"/>
    </source>
</evidence>
<accession>A0A6P6KFK7</accession>
<keyword evidence="6 8" id="KW-1133">Transmembrane helix</keyword>
<dbReference type="PANTHER" id="PTHR12002">
    <property type="entry name" value="CLAUDIN"/>
    <property type="match status" value="1"/>
</dbReference>
<proteinExistence type="inferred from homology"/>
<evidence type="ECO:0000256" key="4">
    <source>
        <dbReference type="ARBA" id="ARBA00022692"/>
    </source>
</evidence>
<sequence length="182" mass="20192">MPNWCGIEPDLSRARVLCPPCRTAWPEHNQWCYKDTILQWAFGHVFKAFKEEMALNEGLNVAEEQHVLWQHEAANSGDVCGDRCGWVLNCSTLATEYRIISESASVALSAGDDFSNLWMDCVADTTGVSDCKYYPSMLDLPVFLHVCRALAAISVIYGFWGAVLALTGMKFGGFELISAKVT</sequence>
<organism evidence="9 10">
    <name type="scientific">Carassius auratus</name>
    <name type="common">Goldfish</name>
    <dbReference type="NCBI Taxonomy" id="7957"/>
    <lineage>
        <taxon>Eukaryota</taxon>
        <taxon>Metazoa</taxon>
        <taxon>Chordata</taxon>
        <taxon>Craniata</taxon>
        <taxon>Vertebrata</taxon>
        <taxon>Euteleostomi</taxon>
        <taxon>Actinopterygii</taxon>
        <taxon>Neopterygii</taxon>
        <taxon>Teleostei</taxon>
        <taxon>Ostariophysi</taxon>
        <taxon>Cypriniformes</taxon>
        <taxon>Cyprinidae</taxon>
        <taxon>Cyprininae</taxon>
        <taxon>Carassius</taxon>
    </lineage>
</organism>
<dbReference type="Gene3D" id="1.20.140.150">
    <property type="match status" value="1"/>
</dbReference>
<dbReference type="PROSITE" id="PS01346">
    <property type="entry name" value="CLAUDIN"/>
    <property type="match status" value="1"/>
</dbReference>
<evidence type="ECO:0000256" key="8">
    <source>
        <dbReference type="RuleBase" id="RU060637"/>
    </source>
</evidence>
<gene>
    <name evidence="10" type="primary">LOC113051061</name>
</gene>
<evidence type="ECO:0000256" key="7">
    <source>
        <dbReference type="ARBA" id="ARBA00023136"/>
    </source>
</evidence>
<keyword evidence="4 8" id="KW-0812">Transmembrane</keyword>
<comment type="similarity">
    <text evidence="1 8">Belongs to the claudin family.</text>
</comment>
<keyword evidence="3 8" id="KW-1003">Cell membrane</keyword>
<evidence type="ECO:0000256" key="5">
    <source>
        <dbReference type="ARBA" id="ARBA00022949"/>
    </source>
</evidence>
<reference evidence="10" key="1">
    <citation type="submission" date="2025-08" db="UniProtKB">
        <authorList>
            <consortium name="RefSeq"/>
        </authorList>
    </citation>
    <scope>IDENTIFICATION</scope>
    <source>
        <strain evidence="10">Wakin</strain>
        <tissue evidence="10">Muscle</tissue>
    </source>
</reference>
<feature type="transmembrane region" description="Helical" evidence="8">
    <location>
        <begin position="142"/>
        <end position="166"/>
    </location>
</feature>
<dbReference type="InterPro" id="IPR017974">
    <property type="entry name" value="Claudin_CS"/>
</dbReference>
<dbReference type="KEGG" id="caua:113051061"/>
<evidence type="ECO:0000256" key="1">
    <source>
        <dbReference type="ARBA" id="ARBA00008295"/>
    </source>
</evidence>
<keyword evidence="5 8" id="KW-0965">Cell junction</keyword>
<evidence type="ECO:0000256" key="2">
    <source>
        <dbReference type="ARBA" id="ARBA00022427"/>
    </source>
</evidence>
<dbReference type="Proteomes" id="UP000515129">
    <property type="component" value="Chromosome 31"/>
</dbReference>
<comment type="subcellular location">
    <subcellularLocation>
        <location evidence="8">Cell junction</location>
        <location evidence="8">Tight junction</location>
    </subcellularLocation>
    <subcellularLocation>
        <location evidence="8">Cell membrane</location>
        <topology evidence="8">Multi-pass membrane protein</topology>
    </subcellularLocation>
</comment>
<evidence type="ECO:0000256" key="6">
    <source>
        <dbReference type="ARBA" id="ARBA00022989"/>
    </source>
</evidence>
<protein>
    <recommendedName>
        <fullName evidence="8">Claudin</fullName>
    </recommendedName>
</protein>
<dbReference type="AlphaFoldDB" id="A0A6P6KFK7"/>
<keyword evidence="9" id="KW-1185">Reference proteome</keyword>
<dbReference type="GeneID" id="113051061"/>
<dbReference type="GO" id="GO:0005923">
    <property type="term" value="C:bicellular tight junction"/>
    <property type="evidence" value="ECO:0007669"/>
    <property type="project" value="UniProtKB-SubCell"/>
</dbReference>
<evidence type="ECO:0000256" key="3">
    <source>
        <dbReference type="ARBA" id="ARBA00022475"/>
    </source>
</evidence>
<name>A0A6P6KFK7_CARAU</name>
<dbReference type="GO" id="GO:0005886">
    <property type="term" value="C:plasma membrane"/>
    <property type="evidence" value="ECO:0007669"/>
    <property type="project" value="UniProtKB-SubCell"/>
</dbReference>